<name>A0ABY8J0E7_9BACI</name>
<dbReference type="Pfam" id="PF02586">
    <property type="entry name" value="SRAP"/>
    <property type="match status" value="1"/>
</dbReference>
<sequence length="221" mass="25675">MCGRFTLAVKEPDILKEFELSKPIEHYEPRYNIAPGQKVLAVIHDGTRKRAGYMKWGLVPPWAKDPKIGYKMINARSETVHQKSSFSSLLKRKRCLILADSFYEWKASDGKKQPMRIKPSNRKIFAFAGLWDKWTNNEEELSTCTILTQSANEFMENIHHRMPVILEPEFQEQWIAPNSWETAYAHQFLQQRTMEELEAHKVSTYVNSAKNEGEECVAPLT</sequence>
<evidence type="ECO:0000256" key="2">
    <source>
        <dbReference type="ARBA" id="ARBA00022670"/>
    </source>
</evidence>
<keyword evidence="2 8" id="KW-0645">Protease</keyword>
<evidence type="ECO:0000256" key="3">
    <source>
        <dbReference type="ARBA" id="ARBA00022763"/>
    </source>
</evidence>
<dbReference type="Proteomes" id="UP001221597">
    <property type="component" value="Chromosome"/>
</dbReference>
<dbReference type="InterPro" id="IPR036590">
    <property type="entry name" value="SRAP-like"/>
</dbReference>
<gene>
    <name evidence="9" type="ORF">P9989_05320</name>
</gene>
<dbReference type="EC" id="3.4.-.-" evidence="8"/>
<evidence type="ECO:0000256" key="5">
    <source>
        <dbReference type="ARBA" id="ARBA00023124"/>
    </source>
</evidence>
<keyword evidence="7" id="KW-0456">Lyase</keyword>
<keyword evidence="6" id="KW-0238">DNA-binding</keyword>
<keyword evidence="3" id="KW-0227">DNA damage</keyword>
<evidence type="ECO:0000313" key="9">
    <source>
        <dbReference type="EMBL" id="WFT75805.1"/>
    </source>
</evidence>
<dbReference type="Gene3D" id="3.90.1680.10">
    <property type="entry name" value="SOS response associated peptidase-like"/>
    <property type="match status" value="1"/>
</dbReference>
<evidence type="ECO:0000313" key="10">
    <source>
        <dbReference type="Proteomes" id="UP001221597"/>
    </source>
</evidence>
<protein>
    <recommendedName>
        <fullName evidence="8">Abasic site processing protein</fullName>
        <ecNumber evidence="8">3.4.-.-</ecNumber>
    </recommendedName>
</protein>
<evidence type="ECO:0000256" key="4">
    <source>
        <dbReference type="ARBA" id="ARBA00022801"/>
    </source>
</evidence>
<dbReference type="PANTHER" id="PTHR13604:SF0">
    <property type="entry name" value="ABASIC SITE PROCESSING PROTEIN HMCES"/>
    <property type="match status" value="1"/>
</dbReference>
<dbReference type="PANTHER" id="PTHR13604">
    <property type="entry name" value="DC12-RELATED"/>
    <property type="match status" value="1"/>
</dbReference>
<evidence type="ECO:0000256" key="7">
    <source>
        <dbReference type="ARBA" id="ARBA00023239"/>
    </source>
</evidence>
<dbReference type="RefSeq" id="WP_283077768.1">
    <property type="nucleotide sequence ID" value="NZ_CP121671.1"/>
</dbReference>
<keyword evidence="10" id="KW-1185">Reference proteome</keyword>
<organism evidence="9 10">
    <name type="scientific">Halobacillus naozhouensis</name>
    <dbReference type="NCBI Taxonomy" id="554880"/>
    <lineage>
        <taxon>Bacteria</taxon>
        <taxon>Bacillati</taxon>
        <taxon>Bacillota</taxon>
        <taxon>Bacilli</taxon>
        <taxon>Bacillales</taxon>
        <taxon>Bacillaceae</taxon>
        <taxon>Halobacillus</taxon>
    </lineage>
</organism>
<evidence type="ECO:0000256" key="6">
    <source>
        <dbReference type="ARBA" id="ARBA00023125"/>
    </source>
</evidence>
<accession>A0ABY8J0E7</accession>
<keyword evidence="5" id="KW-0190">Covalent protein-DNA linkage</keyword>
<evidence type="ECO:0000256" key="1">
    <source>
        <dbReference type="ARBA" id="ARBA00008136"/>
    </source>
</evidence>
<proteinExistence type="inferred from homology"/>
<dbReference type="EMBL" id="CP121671">
    <property type="protein sequence ID" value="WFT75805.1"/>
    <property type="molecule type" value="Genomic_DNA"/>
</dbReference>
<dbReference type="SUPFAM" id="SSF143081">
    <property type="entry name" value="BB1717-like"/>
    <property type="match status" value="1"/>
</dbReference>
<comment type="similarity">
    <text evidence="1 8">Belongs to the SOS response-associated peptidase family.</text>
</comment>
<keyword evidence="4 8" id="KW-0378">Hydrolase</keyword>
<evidence type="ECO:0000256" key="8">
    <source>
        <dbReference type="RuleBase" id="RU364100"/>
    </source>
</evidence>
<dbReference type="InterPro" id="IPR003738">
    <property type="entry name" value="SRAP"/>
</dbReference>
<reference evidence="9 10" key="1">
    <citation type="submission" date="2023-04" db="EMBL/GenBank/DDBJ databases">
        <title>Genome sequence of Halobacillus naozhouensis KACC 21980.</title>
        <authorList>
            <person name="Kim S."/>
            <person name="Heo J."/>
            <person name="Kwon S.-W."/>
        </authorList>
    </citation>
    <scope>NUCLEOTIDE SEQUENCE [LARGE SCALE GENOMIC DNA]</scope>
    <source>
        <strain evidence="9 10">KCTC 13234</strain>
    </source>
</reference>